<keyword evidence="7" id="KW-1185">Reference proteome</keyword>
<dbReference type="PROSITE" id="PS01040">
    <property type="entry name" value="SBP_BACTERIAL_5"/>
    <property type="match status" value="1"/>
</dbReference>
<dbReference type="InterPro" id="IPR000914">
    <property type="entry name" value="SBP_5_dom"/>
</dbReference>
<accession>A0A3P3D7E4</accession>
<organism evidence="6 7">
    <name type="scientific">Falsigemmobacter faecalis</name>
    <dbReference type="NCBI Taxonomy" id="2488730"/>
    <lineage>
        <taxon>Bacteria</taxon>
        <taxon>Pseudomonadati</taxon>
        <taxon>Pseudomonadota</taxon>
        <taxon>Alphaproteobacteria</taxon>
        <taxon>Rhodobacterales</taxon>
        <taxon>Paracoccaceae</taxon>
        <taxon>Falsigemmobacter</taxon>
    </lineage>
</organism>
<dbReference type="GO" id="GO:1904680">
    <property type="term" value="F:peptide transmembrane transporter activity"/>
    <property type="evidence" value="ECO:0007669"/>
    <property type="project" value="TreeGrafter"/>
</dbReference>
<dbReference type="EMBL" id="RRAZ01000037">
    <property type="protein sequence ID" value="RRH70081.1"/>
    <property type="molecule type" value="Genomic_DNA"/>
</dbReference>
<protein>
    <submittedName>
        <fullName evidence="6">ABC transporter substrate-binding protein</fullName>
    </submittedName>
</protein>
<dbReference type="SUPFAM" id="SSF53850">
    <property type="entry name" value="Periplasmic binding protein-like II"/>
    <property type="match status" value="1"/>
</dbReference>
<feature type="chain" id="PRO_5018125853" evidence="4">
    <location>
        <begin position="22"/>
        <end position="502"/>
    </location>
</feature>
<dbReference type="GO" id="GO:0030288">
    <property type="term" value="C:outer membrane-bounded periplasmic space"/>
    <property type="evidence" value="ECO:0007669"/>
    <property type="project" value="UniProtKB-ARBA"/>
</dbReference>
<evidence type="ECO:0000259" key="5">
    <source>
        <dbReference type="Pfam" id="PF00496"/>
    </source>
</evidence>
<evidence type="ECO:0000256" key="1">
    <source>
        <dbReference type="ARBA" id="ARBA00004418"/>
    </source>
</evidence>
<dbReference type="GO" id="GO:0015833">
    <property type="term" value="P:peptide transport"/>
    <property type="evidence" value="ECO:0007669"/>
    <property type="project" value="TreeGrafter"/>
</dbReference>
<evidence type="ECO:0000256" key="3">
    <source>
        <dbReference type="ARBA" id="ARBA00022729"/>
    </source>
</evidence>
<dbReference type="RefSeq" id="WP_124966453.1">
    <property type="nucleotide sequence ID" value="NZ_RRAZ01000037.1"/>
</dbReference>
<evidence type="ECO:0000256" key="2">
    <source>
        <dbReference type="ARBA" id="ARBA00005695"/>
    </source>
</evidence>
<dbReference type="PANTHER" id="PTHR30290:SF38">
    <property type="entry name" value="D,D-DIPEPTIDE-BINDING PERIPLASMIC PROTEIN DDPA-RELATED"/>
    <property type="match status" value="1"/>
</dbReference>
<dbReference type="Gene3D" id="3.10.105.10">
    <property type="entry name" value="Dipeptide-binding Protein, Domain 3"/>
    <property type="match status" value="1"/>
</dbReference>
<dbReference type="Gene3D" id="3.40.190.10">
    <property type="entry name" value="Periplasmic binding protein-like II"/>
    <property type="match status" value="1"/>
</dbReference>
<reference evidence="6 7" key="1">
    <citation type="submission" date="2018-11" db="EMBL/GenBank/DDBJ databases">
        <title>Gemmobacter sp. nov., YIM 102744-1 draft genome.</title>
        <authorList>
            <person name="Li G."/>
            <person name="Jiang Y."/>
        </authorList>
    </citation>
    <scope>NUCLEOTIDE SEQUENCE [LARGE SCALE GENOMIC DNA]</scope>
    <source>
        <strain evidence="6 7">YIM 102744-1</strain>
    </source>
</reference>
<dbReference type="InterPro" id="IPR023765">
    <property type="entry name" value="SBP_5_CS"/>
</dbReference>
<keyword evidence="3 4" id="KW-0732">Signal</keyword>
<dbReference type="Proteomes" id="UP000282125">
    <property type="component" value="Unassembled WGS sequence"/>
</dbReference>
<comment type="subcellular location">
    <subcellularLocation>
        <location evidence="1">Periplasm</location>
    </subcellularLocation>
</comment>
<evidence type="ECO:0000313" key="6">
    <source>
        <dbReference type="EMBL" id="RRH70081.1"/>
    </source>
</evidence>
<dbReference type="PIRSF" id="PIRSF002741">
    <property type="entry name" value="MppA"/>
    <property type="match status" value="1"/>
</dbReference>
<dbReference type="Gene3D" id="3.90.76.10">
    <property type="entry name" value="Dipeptide-binding Protein, Domain 1"/>
    <property type="match status" value="1"/>
</dbReference>
<feature type="signal peptide" evidence="4">
    <location>
        <begin position="1"/>
        <end position="21"/>
    </location>
</feature>
<dbReference type="OrthoDB" id="9803988at2"/>
<proteinExistence type="inferred from homology"/>
<dbReference type="InterPro" id="IPR039424">
    <property type="entry name" value="SBP_5"/>
</dbReference>
<dbReference type="PANTHER" id="PTHR30290">
    <property type="entry name" value="PERIPLASMIC BINDING COMPONENT OF ABC TRANSPORTER"/>
    <property type="match status" value="1"/>
</dbReference>
<dbReference type="InterPro" id="IPR030678">
    <property type="entry name" value="Peptide/Ni-bd"/>
</dbReference>
<dbReference type="Pfam" id="PF00496">
    <property type="entry name" value="SBP_bac_5"/>
    <property type="match status" value="1"/>
</dbReference>
<feature type="domain" description="Solute-binding protein family 5" evidence="5">
    <location>
        <begin position="64"/>
        <end position="422"/>
    </location>
</feature>
<gene>
    <name evidence="6" type="ORF">EG244_17435</name>
</gene>
<evidence type="ECO:0000313" key="7">
    <source>
        <dbReference type="Proteomes" id="UP000282125"/>
    </source>
</evidence>
<name>A0A3P3D7E4_9RHOB</name>
<dbReference type="AlphaFoldDB" id="A0A3P3D7E4"/>
<comment type="similarity">
    <text evidence="2">Belongs to the bacterial solute-binding protein 5 family.</text>
</comment>
<dbReference type="GO" id="GO:0043190">
    <property type="term" value="C:ATP-binding cassette (ABC) transporter complex"/>
    <property type="evidence" value="ECO:0007669"/>
    <property type="project" value="InterPro"/>
</dbReference>
<sequence>MTSTLLRGLLLSVALATPALSADLRIGLNDDADVLDPVFSRTFVGEIVMASMCDKLVGFSAASELVPALATGWTLSEDGLSLSLTLREGVSFQDGTPFDAAAVVHSIMRAKTAQGSRRASELSSVNEITAKGSHEVVFTLNAPDATLIPRLAARAGVITSPTAVEASGETFGAHPVCVGPYKFKERVAQDRIVLEKDAGYYNAVGYTFDTVTFLPIPDSTVRLANLRSGDLDMIERIAPADLATVTSDARLAHVKAQSLGYQGMTVNLANGTGAGAHNPLSQHKELRQALSYAIDREALNQVVFEGLYTPGNQPFAPGSFWNDAGTPVPQRDLAKARELIKSVGLEGFSFTLTVPNNQVNLQVAQVLQAMVAEAGIEVKIEAVEFASMLAAQAEGRYEATLTGWSGYVDPDTNLNQFVVTGGGMNDAKLSNAVVDEALAAARAQSDPALRKVQYDAARKVLNDELPLVYLYHQAWIWGFNTAVQGFQPYADGLIRLEGVTKG</sequence>
<dbReference type="CDD" id="cd08511">
    <property type="entry name" value="PBP2_NikA_DppA_OppA_like_5"/>
    <property type="match status" value="1"/>
</dbReference>
<comment type="caution">
    <text evidence="6">The sequence shown here is derived from an EMBL/GenBank/DDBJ whole genome shotgun (WGS) entry which is preliminary data.</text>
</comment>
<evidence type="ECO:0000256" key="4">
    <source>
        <dbReference type="SAM" id="SignalP"/>
    </source>
</evidence>